<gene>
    <name evidence="1" type="ORF">ADK75_25710</name>
</gene>
<organism evidence="1 2">
    <name type="scientific">Streptomyces virginiae</name>
    <name type="common">Streptomyces cinnamonensis</name>
    <dbReference type="NCBI Taxonomy" id="1961"/>
    <lineage>
        <taxon>Bacteria</taxon>
        <taxon>Bacillati</taxon>
        <taxon>Actinomycetota</taxon>
        <taxon>Actinomycetes</taxon>
        <taxon>Kitasatosporales</taxon>
        <taxon>Streptomycetaceae</taxon>
        <taxon>Streptomyces</taxon>
    </lineage>
</organism>
<evidence type="ECO:0000313" key="1">
    <source>
        <dbReference type="EMBL" id="KOG46748.1"/>
    </source>
</evidence>
<proteinExistence type="predicted"/>
<dbReference type="Proteomes" id="UP000037084">
    <property type="component" value="Unassembled WGS sequence"/>
</dbReference>
<dbReference type="PATRIC" id="fig|1961.12.peg.5752"/>
<sequence length="121" mass="12962">MAETALQRTPSLRTEACDKMLGMTLSSRFTLPGQVRAVAASDPSGPLTVTGYGANPLVTVITRVDLSGQVVWQRTYRGTGSPQSRLSVEGTLWIAYPDGDGRVLEGPWPRTLNTSMRLGPG</sequence>
<accession>A0A0L8M8N8</accession>
<dbReference type="EMBL" id="LGUV01000346">
    <property type="protein sequence ID" value="KOG46748.1"/>
    <property type="molecule type" value="Genomic_DNA"/>
</dbReference>
<protein>
    <submittedName>
        <fullName evidence="1">Uncharacterized protein</fullName>
    </submittedName>
</protein>
<name>A0A0L8M8N8_STRVG</name>
<reference evidence="2" key="1">
    <citation type="submission" date="2015-07" db="EMBL/GenBank/DDBJ databases">
        <authorList>
            <consortium name="Consortium for Microbial Forensics and Genomics (microFORGE)"/>
            <person name="Knight B.M."/>
            <person name="Roberts D.P."/>
            <person name="Lin D."/>
            <person name="Hari K."/>
            <person name="Fletcher J."/>
            <person name="Melcher U."/>
            <person name="Blagden T."/>
            <person name="Winegar R.A."/>
        </authorList>
    </citation>
    <scope>NUCLEOTIDE SEQUENCE [LARGE SCALE GENOMIC DNA]</scope>
    <source>
        <strain evidence="2">NRRL B-1447</strain>
    </source>
</reference>
<dbReference type="AlphaFoldDB" id="A0A0L8M8N8"/>
<evidence type="ECO:0000313" key="2">
    <source>
        <dbReference type="Proteomes" id="UP000037084"/>
    </source>
</evidence>
<comment type="caution">
    <text evidence="1">The sequence shown here is derived from an EMBL/GenBank/DDBJ whole genome shotgun (WGS) entry which is preliminary data.</text>
</comment>